<dbReference type="RefSeq" id="WP_353863913.1">
    <property type="nucleotide sequence ID" value="NZ_CP088295.1"/>
</dbReference>
<evidence type="ECO:0000256" key="7">
    <source>
        <dbReference type="ARBA" id="ARBA00022840"/>
    </source>
</evidence>
<dbReference type="EC" id="2.7.6.3" evidence="3"/>
<keyword evidence="7" id="KW-0067">ATP-binding</keyword>
<dbReference type="PROSITE" id="PS00794">
    <property type="entry name" value="HPPK"/>
    <property type="match status" value="1"/>
</dbReference>
<protein>
    <recommendedName>
        <fullName evidence="3">2-amino-4-hydroxy-6-hydroxymethyldihydropteridine diphosphokinase</fullName>
        <ecNumber evidence="3">2.7.6.3</ecNumber>
    </recommendedName>
</protein>
<keyword evidence="11" id="KW-1185">Reference proteome</keyword>
<dbReference type="NCBIfam" id="TIGR01498">
    <property type="entry name" value="folK"/>
    <property type="match status" value="1"/>
</dbReference>
<proteinExistence type="predicted"/>
<reference evidence="11" key="1">
    <citation type="submission" date="2021-11" db="EMBL/GenBank/DDBJ databases">
        <title>Cultivation dependent microbiological survey of springs from the worlds oldest radium mine currently devoted to the extraction of radon-saturated water.</title>
        <authorList>
            <person name="Kapinusova G."/>
            <person name="Smrhova T."/>
            <person name="Strejcek M."/>
            <person name="Suman J."/>
            <person name="Jani K."/>
            <person name="Pajer P."/>
            <person name="Uhlik O."/>
        </authorList>
    </citation>
    <scope>NUCLEOTIDE SEQUENCE [LARGE SCALE GENOMIC DNA]</scope>
    <source>
        <strain evidence="11">J379</strain>
    </source>
</reference>
<dbReference type="SUPFAM" id="SSF55083">
    <property type="entry name" value="6-hydroxymethyl-7,8-dihydropterin pyrophosphokinase, HPPK"/>
    <property type="match status" value="1"/>
</dbReference>
<evidence type="ECO:0000256" key="2">
    <source>
        <dbReference type="ARBA" id="ARBA00005051"/>
    </source>
</evidence>
<dbReference type="GO" id="GO:0003848">
    <property type="term" value="F:2-amino-4-hydroxy-6-hydroxymethyldihydropteridine diphosphokinase activity"/>
    <property type="evidence" value="ECO:0007669"/>
    <property type="project" value="UniProtKB-EC"/>
</dbReference>
<dbReference type="Gene3D" id="3.30.70.560">
    <property type="entry name" value="7,8-Dihydro-6-hydroxymethylpterin-pyrophosphokinase HPPK"/>
    <property type="match status" value="1"/>
</dbReference>
<evidence type="ECO:0000256" key="4">
    <source>
        <dbReference type="ARBA" id="ARBA00022679"/>
    </source>
</evidence>
<organism evidence="10 11">
    <name type="scientific">Svornostia abyssi</name>
    <dbReference type="NCBI Taxonomy" id="2898438"/>
    <lineage>
        <taxon>Bacteria</taxon>
        <taxon>Bacillati</taxon>
        <taxon>Actinomycetota</taxon>
        <taxon>Thermoleophilia</taxon>
        <taxon>Solirubrobacterales</taxon>
        <taxon>Baekduiaceae</taxon>
        <taxon>Svornostia</taxon>
    </lineage>
</organism>
<evidence type="ECO:0000313" key="10">
    <source>
        <dbReference type="EMBL" id="UUY03406.1"/>
    </source>
</evidence>
<dbReference type="InterPro" id="IPR000550">
    <property type="entry name" value="Hppk"/>
</dbReference>
<sequence>MSGRIGYLGLGSNVGDRREQLQAAVDLLAGHGVRVLASSSTYDTDPVGEVLDQPSFLNACLRIETALDPIGLLDACKAVERERGRVLAGEPGYVHHGPRPIDVDVLLLGDLTFAHERLSLPHEQVLARRFVLIPLLELDFDLTVPDGRRLADALAELPLDEGVRRAGPPLAVATH</sequence>
<dbReference type="PANTHER" id="PTHR43071">
    <property type="entry name" value="2-AMINO-4-HYDROXY-6-HYDROXYMETHYLDIHYDROPTERIDINE PYROPHOSPHOKINASE"/>
    <property type="match status" value="1"/>
</dbReference>
<dbReference type="Pfam" id="PF01288">
    <property type="entry name" value="HPPK"/>
    <property type="match status" value="1"/>
</dbReference>
<dbReference type="CDD" id="cd00483">
    <property type="entry name" value="HPPK"/>
    <property type="match status" value="1"/>
</dbReference>
<feature type="domain" description="7,8-dihydro-6-hydroxymethylpterin-pyrophosphokinase" evidence="9">
    <location>
        <begin position="95"/>
        <end position="106"/>
    </location>
</feature>
<keyword evidence="5" id="KW-0547">Nucleotide-binding</keyword>
<evidence type="ECO:0000256" key="8">
    <source>
        <dbReference type="ARBA" id="ARBA00022909"/>
    </source>
</evidence>
<dbReference type="Proteomes" id="UP001058860">
    <property type="component" value="Chromosome"/>
</dbReference>
<evidence type="ECO:0000256" key="3">
    <source>
        <dbReference type="ARBA" id="ARBA00013253"/>
    </source>
</evidence>
<comment type="catalytic activity">
    <reaction evidence="1">
        <text>6-hydroxymethyl-7,8-dihydropterin + ATP = (7,8-dihydropterin-6-yl)methyl diphosphate + AMP + H(+)</text>
        <dbReference type="Rhea" id="RHEA:11412"/>
        <dbReference type="ChEBI" id="CHEBI:15378"/>
        <dbReference type="ChEBI" id="CHEBI:30616"/>
        <dbReference type="ChEBI" id="CHEBI:44841"/>
        <dbReference type="ChEBI" id="CHEBI:72950"/>
        <dbReference type="ChEBI" id="CHEBI:456215"/>
        <dbReference type="EC" id="2.7.6.3"/>
    </reaction>
</comment>
<gene>
    <name evidence="10" type="primary">folK</name>
    <name evidence="10" type="ORF">LRS13_22490</name>
</gene>
<evidence type="ECO:0000259" key="9">
    <source>
        <dbReference type="PROSITE" id="PS00794"/>
    </source>
</evidence>
<evidence type="ECO:0000313" key="11">
    <source>
        <dbReference type="Proteomes" id="UP001058860"/>
    </source>
</evidence>
<accession>A0ABY5PFE1</accession>
<evidence type="ECO:0000256" key="1">
    <source>
        <dbReference type="ARBA" id="ARBA00000198"/>
    </source>
</evidence>
<name>A0ABY5PFE1_9ACTN</name>
<keyword evidence="6" id="KW-0418">Kinase</keyword>
<comment type="pathway">
    <text evidence="2">Cofactor biosynthesis; tetrahydrofolate biosynthesis; 2-amino-4-hydroxy-6-hydroxymethyl-7,8-dihydropteridine diphosphate from 7,8-dihydroneopterin triphosphate: step 4/4.</text>
</comment>
<keyword evidence="8" id="KW-0289">Folate biosynthesis</keyword>
<evidence type="ECO:0000256" key="5">
    <source>
        <dbReference type="ARBA" id="ARBA00022741"/>
    </source>
</evidence>
<dbReference type="PANTHER" id="PTHR43071:SF1">
    <property type="entry name" value="2-AMINO-4-HYDROXY-6-HYDROXYMETHYLDIHYDROPTERIDINE PYROPHOSPHOKINASE"/>
    <property type="match status" value="1"/>
</dbReference>
<dbReference type="EMBL" id="CP088295">
    <property type="protein sequence ID" value="UUY03406.1"/>
    <property type="molecule type" value="Genomic_DNA"/>
</dbReference>
<dbReference type="InterPro" id="IPR035907">
    <property type="entry name" value="Hppk_sf"/>
</dbReference>
<keyword evidence="4 10" id="KW-0808">Transferase</keyword>
<evidence type="ECO:0000256" key="6">
    <source>
        <dbReference type="ARBA" id="ARBA00022777"/>
    </source>
</evidence>